<dbReference type="PANTHER" id="PTHR46859:SF3">
    <property type="entry name" value="RING-TYPE DOMAIN-CONTAINING PROTEIN"/>
    <property type="match status" value="1"/>
</dbReference>
<dbReference type="InterPro" id="IPR019396">
    <property type="entry name" value="TM_Fragile-X-F-assoc"/>
</dbReference>
<keyword evidence="1" id="KW-0472">Membrane</keyword>
<dbReference type="PANTHER" id="PTHR46859">
    <property type="entry name" value="TRANSMEMBRANE FRAGILE-X-F-ASSOCIATED PROTEIN"/>
    <property type="match status" value="1"/>
</dbReference>
<dbReference type="AlphaFoldDB" id="A0AAV3RXX2"/>
<dbReference type="EMBL" id="BAABME010012482">
    <property type="protein sequence ID" value="GAA0185162.1"/>
    <property type="molecule type" value="Genomic_DNA"/>
</dbReference>
<evidence type="ECO:0000313" key="3">
    <source>
        <dbReference type="Proteomes" id="UP001454036"/>
    </source>
</evidence>
<keyword evidence="1" id="KW-1133">Transmembrane helix</keyword>
<reference evidence="2 3" key="1">
    <citation type="submission" date="2024-01" db="EMBL/GenBank/DDBJ databases">
        <title>The complete chloroplast genome sequence of Lithospermum erythrorhizon: insights into the phylogenetic relationship among Boraginaceae species and the maternal lineages of purple gromwells.</title>
        <authorList>
            <person name="Okada T."/>
            <person name="Watanabe K."/>
        </authorList>
    </citation>
    <scope>NUCLEOTIDE SEQUENCE [LARGE SCALE GENOMIC DNA]</scope>
</reference>
<feature type="transmembrane region" description="Helical" evidence="1">
    <location>
        <begin position="40"/>
        <end position="60"/>
    </location>
</feature>
<accession>A0AAV3RXX2</accession>
<feature type="transmembrane region" description="Helical" evidence="1">
    <location>
        <begin position="12"/>
        <end position="34"/>
    </location>
</feature>
<evidence type="ECO:0000313" key="2">
    <source>
        <dbReference type="EMBL" id="GAA0185162.1"/>
    </source>
</evidence>
<keyword evidence="3" id="KW-1185">Reference proteome</keyword>
<evidence type="ECO:0000256" key="1">
    <source>
        <dbReference type="SAM" id="Phobius"/>
    </source>
</evidence>
<gene>
    <name evidence="2" type="ORF">LIER_32450</name>
</gene>
<keyword evidence="1" id="KW-0812">Transmembrane</keyword>
<name>A0AAV3RXX2_LITER</name>
<organism evidence="2 3">
    <name type="scientific">Lithospermum erythrorhizon</name>
    <name type="common">Purple gromwell</name>
    <name type="synonym">Lithospermum officinale var. erythrorhizon</name>
    <dbReference type="NCBI Taxonomy" id="34254"/>
    <lineage>
        <taxon>Eukaryota</taxon>
        <taxon>Viridiplantae</taxon>
        <taxon>Streptophyta</taxon>
        <taxon>Embryophyta</taxon>
        <taxon>Tracheophyta</taxon>
        <taxon>Spermatophyta</taxon>
        <taxon>Magnoliopsida</taxon>
        <taxon>eudicotyledons</taxon>
        <taxon>Gunneridae</taxon>
        <taxon>Pentapetalae</taxon>
        <taxon>asterids</taxon>
        <taxon>lamiids</taxon>
        <taxon>Boraginales</taxon>
        <taxon>Boraginaceae</taxon>
        <taxon>Boraginoideae</taxon>
        <taxon>Lithospermeae</taxon>
        <taxon>Lithospermum</taxon>
    </lineage>
</organism>
<protein>
    <recommendedName>
        <fullName evidence="4">Transmembrane protein</fullName>
    </recommendedName>
</protein>
<proteinExistence type="predicted"/>
<dbReference type="Proteomes" id="UP001454036">
    <property type="component" value="Unassembled WGS sequence"/>
</dbReference>
<sequence>MSDEAVMESLPHLWVAFSMVFFLASTVFTLLKLSGGFDALGWWDLFVNFCIAEFFAFLLCMKWSNPMIHGNSNSQEASSSSSTITYLGGRSGQLVSTEDHSDEGCCLLH</sequence>
<comment type="caution">
    <text evidence="2">The sequence shown here is derived from an EMBL/GenBank/DDBJ whole genome shotgun (WGS) entry which is preliminary data.</text>
</comment>
<dbReference type="Pfam" id="PF10269">
    <property type="entry name" value="Tmemb_185A"/>
    <property type="match status" value="1"/>
</dbReference>
<evidence type="ECO:0008006" key="4">
    <source>
        <dbReference type="Google" id="ProtNLM"/>
    </source>
</evidence>